<dbReference type="EMBL" id="CM039438">
    <property type="protein sequence ID" value="KAI4298646.1"/>
    <property type="molecule type" value="Genomic_DNA"/>
</dbReference>
<accession>A0ACB9KMQ9</accession>
<gene>
    <name evidence="1" type="ORF">L6164_032180</name>
</gene>
<protein>
    <submittedName>
        <fullName evidence="1">Uncharacterized protein</fullName>
    </submittedName>
</protein>
<evidence type="ECO:0000313" key="1">
    <source>
        <dbReference type="EMBL" id="KAI4298646.1"/>
    </source>
</evidence>
<sequence length="571" mass="64541">MFLRKSHLLIKSFSASAISRNWRSQIQQNQVASEISSILLQRRNWVSLLRNLDLSSKLAPSLFLRILRKIETQPQISLNFFNWVKTNLGFQPDLKSYCQVIQAAIGSGLYRPVKPLFDSLIRDHPSSAVVECLIRVCKGSDLQSNALSLVLECYSRKGLPLEGLKVFSIIRLHGFTPIGRSCNALLDTLQRENNIQLAWCLYGALIRCGLCPNRYTWPLVAEILSKNGRFDRIVRLLDFGICDSTIYNIVIDGYCNKGDFKSAFDTLSEMCARKLTPGFVTYSSILNGACKHEDVEVIDRIMNTMVEKGLLPKCSSANYDSLVRKLSDLGKTYAAERFFKQAYNENVHLRVATYGCLLKALSNERRICEAIYVHRIISQRGLVLDDSNYHAFVEVLCGEDPSEEGCQLLESIVRRGYSPSAEELSKYMLSLCNRGRWKGAEDLLNVLLEKGIVPDSACCCLLMEHYCSGKEIDSAIGLHNKIEKLNVRLDIAAYDVLLNGLFAAGRIDETIKVFDYMRRQNTLSSASFIIMIRGLCSAKELRNAMKLHDEMLKMGLKPDKPTYKRLISGFK</sequence>
<keyword evidence="2" id="KW-1185">Reference proteome</keyword>
<dbReference type="Proteomes" id="UP000828941">
    <property type="component" value="Chromosome 13"/>
</dbReference>
<organism evidence="1 2">
    <name type="scientific">Bauhinia variegata</name>
    <name type="common">Purple orchid tree</name>
    <name type="synonym">Phanera variegata</name>
    <dbReference type="NCBI Taxonomy" id="167791"/>
    <lineage>
        <taxon>Eukaryota</taxon>
        <taxon>Viridiplantae</taxon>
        <taxon>Streptophyta</taxon>
        <taxon>Embryophyta</taxon>
        <taxon>Tracheophyta</taxon>
        <taxon>Spermatophyta</taxon>
        <taxon>Magnoliopsida</taxon>
        <taxon>eudicotyledons</taxon>
        <taxon>Gunneridae</taxon>
        <taxon>Pentapetalae</taxon>
        <taxon>rosids</taxon>
        <taxon>fabids</taxon>
        <taxon>Fabales</taxon>
        <taxon>Fabaceae</taxon>
        <taxon>Cercidoideae</taxon>
        <taxon>Cercideae</taxon>
        <taxon>Bauhiniinae</taxon>
        <taxon>Bauhinia</taxon>
    </lineage>
</organism>
<comment type="caution">
    <text evidence="1">The sequence shown here is derived from an EMBL/GenBank/DDBJ whole genome shotgun (WGS) entry which is preliminary data.</text>
</comment>
<proteinExistence type="predicted"/>
<reference evidence="1 2" key="1">
    <citation type="journal article" date="2022" name="DNA Res.">
        <title>Chromosomal-level genome assembly of the orchid tree Bauhinia variegata (Leguminosae; Cercidoideae) supports the allotetraploid origin hypothesis of Bauhinia.</title>
        <authorList>
            <person name="Zhong Y."/>
            <person name="Chen Y."/>
            <person name="Zheng D."/>
            <person name="Pang J."/>
            <person name="Liu Y."/>
            <person name="Luo S."/>
            <person name="Meng S."/>
            <person name="Qian L."/>
            <person name="Wei D."/>
            <person name="Dai S."/>
            <person name="Zhou R."/>
        </authorList>
    </citation>
    <scope>NUCLEOTIDE SEQUENCE [LARGE SCALE GENOMIC DNA]</scope>
    <source>
        <strain evidence="1">BV-YZ2020</strain>
    </source>
</reference>
<evidence type="ECO:0000313" key="2">
    <source>
        <dbReference type="Proteomes" id="UP000828941"/>
    </source>
</evidence>
<name>A0ACB9KMQ9_BAUVA</name>